<keyword evidence="5" id="KW-0378">Hydrolase</keyword>
<feature type="compositionally biased region" description="Low complexity" evidence="7">
    <location>
        <begin position="77"/>
        <end position="88"/>
    </location>
</feature>
<keyword evidence="4" id="KW-0479">Metal-binding</keyword>
<dbReference type="GO" id="GO:0005737">
    <property type="term" value="C:cytoplasm"/>
    <property type="evidence" value="ECO:0007669"/>
    <property type="project" value="InterPro"/>
</dbReference>
<evidence type="ECO:0000256" key="4">
    <source>
        <dbReference type="ARBA" id="ARBA00022723"/>
    </source>
</evidence>
<dbReference type="InterPro" id="IPR008162">
    <property type="entry name" value="Pyrophosphatase"/>
</dbReference>
<keyword evidence="6" id="KW-0460">Magnesium</keyword>
<dbReference type="PROSITE" id="PS00387">
    <property type="entry name" value="PPASE"/>
    <property type="match status" value="1"/>
</dbReference>
<comment type="similarity">
    <text evidence="2">Belongs to the PPase family.</text>
</comment>
<feature type="region of interest" description="Disordered" evidence="7">
    <location>
        <begin position="411"/>
        <end position="477"/>
    </location>
</feature>
<feature type="compositionally biased region" description="Basic and acidic residues" evidence="7">
    <location>
        <begin position="423"/>
        <end position="432"/>
    </location>
</feature>
<proteinExistence type="inferred from homology"/>
<dbReference type="Gene3D" id="3.90.80.10">
    <property type="entry name" value="Inorganic pyrophosphatase"/>
    <property type="match status" value="1"/>
</dbReference>
<comment type="cofactor">
    <cofactor evidence="1">
        <name>Mg(2+)</name>
        <dbReference type="ChEBI" id="CHEBI:18420"/>
    </cofactor>
</comment>
<dbReference type="EC" id="3.6.1.1" evidence="3"/>
<dbReference type="InterPro" id="IPR036649">
    <property type="entry name" value="Pyrophosphatase_sf"/>
</dbReference>
<sequence length="477" mass="51714">MFTYATTPSVFSSALLRTFPTIHPSLAAAAPLRASPFSSLSRARALSPLPASAPGPVAFCSSPVCPRASPLSVSMNSALSSLPSPRSATEAQTQDVPQPGCSASSTLPSNCLPPQPPQSARRRIFHFFPSNRRWASSRGSSLGHAGQAPETAQQDAANGEGSGRVYRRLVSGTEGEKDFRVVLSSGESGKPLSPWHDVPLFASGHPEHPDSQTTEKNATGPVLFNMVVEIPKNTRKKMEIQLDVPFTPIMQDLRKDGSLREYASTLYWNYGAFPQTWEDPRVPGGKEVFHAQGDGDPLDVVEIGGEVLPVGGVVPVKILGALAMIDGGELDWKVLAIREGDALFAQLNSIEDVERLCRGVVPGIREWFRWYKLPTDNVVNQFGHDEAALPAPEAVRVVLKAHEHYLRLLREEHEGQGEEAEGEERAGKDENGGARGRRVAVHVVDRTAATNGDKPSGTHTKKLETEDVKKQKLWLPQ</sequence>
<evidence type="ECO:0000313" key="8">
    <source>
        <dbReference type="EMBL" id="CEL67082.1"/>
    </source>
</evidence>
<evidence type="ECO:0000256" key="3">
    <source>
        <dbReference type="ARBA" id="ARBA00012146"/>
    </source>
</evidence>
<dbReference type="AlphaFoldDB" id="A0A0F7UFJ1"/>
<feature type="compositionally biased region" description="Polar residues" evidence="7">
    <location>
        <begin position="89"/>
        <end position="109"/>
    </location>
</feature>
<name>A0A0F7UFJ1_NEOCL</name>
<evidence type="ECO:0000256" key="2">
    <source>
        <dbReference type="ARBA" id="ARBA00006220"/>
    </source>
</evidence>
<dbReference type="GO" id="GO:0006796">
    <property type="term" value="P:phosphate-containing compound metabolic process"/>
    <property type="evidence" value="ECO:0007669"/>
    <property type="project" value="InterPro"/>
</dbReference>
<feature type="region of interest" description="Disordered" evidence="7">
    <location>
        <begin position="76"/>
        <end position="119"/>
    </location>
</feature>
<gene>
    <name evidence="8" type="ORF">BN1204_028850</name>
</gene>
<accession>A0A0F7UFJ1</accession>
<dbReference type="SUPFAM" id="SSF50324">
    <property type="entry name" value="Inorganic pyrophosphatase"/>
    <property type="match status" value="1"/>
</dbReference>
<evidence type="ECO:0000256" key="5">
    <source>
        <dbReference type="ARBA" id="ARBA00022801"/>
    </source>
</evidence>
<dbReference type="PANTHER" id="PTHR10286">
    <property type="entry name" value="INORGANIC PYROPHOSPHATASE"/>
    <property type="match status" value="1"/>
</dbReference>
<organism evidence="8">
    <name type="scientific">Neospora caninum (strain Liverpool)</name>
    <dbReference type="NCBI Taxonomy" id="572307"/>
    <lineage>
        <taxon>Eukaryota</taxon>
        <taxon>Sar</taxon>
        <taxon>Alveolata</taxon>
        <taxon>Apicomplexa</taxon>
        <taxon>Conoidasida</taxon>
        <taxon>Coccidia</taxon>
        <taxon>Eucoccidiorida</taxon>
        <taxon>Eimeriorina</taxon>
        <taxon>Sarcocystidae</taxon>
        <taxon>Neospora</taxon>
    </lineage>
</organism>
<dbReference type="Pfam" id="PF00719">
    <property type="entry name" value="Pyrophosphatase"/>
    <property type="match status" value="1"/>
</dbReference>
<feature type="compositionally biased region" description="Basic and acidic residues" evidence="7">
    <location>
        <begin position="461"/>
        <end position="470"/>
    </location>
</feature>
<dbReference type="GO" id="GO:0004427">
    <property type="term" value="F:inorganic diphosphate phosphatase activity"/>
    <property type="evidence" value="ECO:0007669"/>
    <property type="project" value="UniProtKB-EC"/>
</dbReference>
<protein>
    <recommendedName>
        <fullName evidence="3">inorganic diphosphatase</fullName>
        <ecNumber evidence="3">3.6.1.1</ecNumber>
    </recommendedName>
</protein>
<evidence type="ECO:0000256" key="6">
    <source>
        <dbReference type="ARBA" id="ARBA00022842"/>
    </source>
</evidence>
<evidence type="ECO:0000256" key="7">
    <source>
        <dbReference type="SAM" id="MobiDB-lite"/>
    </source>
</evidence>
<reference evidence="8" key="1">
    <citation type="journal article" date="2015" name="PLoS ONE">
        <title>Comprehensive Evaluation of Toxoplasma gondii VEG and Neospora caninum LIV Genomes with Tachyzoite Stage Transcriptome and Proteome Defines Novel Transcript Features.</title>
        <authorList>
            <person name="Ramaprasad A."/>
            <person name="Mourier T."/>
            <person name="Naeem R."/>
            <person name="Malas T.B."/>
            <person name="Moussa E."/>
            <person name="Panigrahi A."/>
            <person name="Vermont S.J."/>
            <person name="Otto T.D."/>
            <person name="Wastling J."/>
            <person name="Pain A."/>
        </authorList>
    </citation>
    <scope>NUCLEOTIDE SEQUENCE</scope>
    <source>
        <strain evidence="8">Liverpool</strain>
    </source>
</reference>
<dbReference type="GO" id="GO:0000287">
    <property type="term" value="F:magnesium ion binding"/>
    <property type="evidence" value="ECO:0007669"/>
    <property type="project" value="InterPro"/>
</dbReference>
<dbReference type="EMBL" id="LN714482">
    <property type="protein sequence ID" value="CEL67082.1"/>
    <property type="molecule type" value="Genomic_DNA"/>
</dbReference>
<evidence type="ECO:0000256" key="1">
    <source>
        <dbReference type="ARBA" id="ARBA00001946"/>
    </source>
</evidence>
<feature type="region of interest" description="Disordered" evidence="7">
    <location>
        <begin position="136"/>
        <end position="162"/>
    </location>
</feature>